<dbReference type="AlphaFoldDB" id="A0A9W4UJI0"/>
<dbReference type="Proteomes" id="UP001152607">
    <property type="component" value="Unassembled WGS sequence"/>
</dbReference>
<dbReference type="OrthoDB" id="3933243at2759"/>
<accession>A0A9W4UJI0</accession>
<protein>
    <submittedName>
        <fullName evidence="3">Uncharacterized protein</fullName>
    </submittedName>
</protein>
<evidence type="ECO:0000313" key="3">
    <source>
        <dbReference type="EMBL" id="CAI6336479.1"/>
    </source>
</evidence>
<gene>
    <name evidence="3" type="ORF">PDIGIT_LOCUS9581</name>
</gene>
<feature type="signal peptide" evidence="2">
    <location>
        <begin position="1"/>
        <end position="18"/>
    </location>
</feature>
<feature type="compositionally biased region" description="Low complexity" evidence="1">
    <location>
        <begin position="309"/>
        <end position="326"/>
    </location>
</feature>
<organism evidence="3 4">
    <name type="scientific">Periconia digitata</name>
    <dbReference type="NCBI Taxonomy" id="1303443"/>
    <lineage>
        <taxon>Eukaryota</taxon>
        <taxon>Fungi</taxon>
        <taxon>Dikarya</taxon>
        <taxon>Ascomycota</taxon>
        <taxon>Pezizomycotina</taxon>
        <taxon>Dothideomycetes</taxon>
        <taxon>Pleosporomycetidae</taxon>
        <taxon>Pleosporales</taxon>
        <taxon>Massarineae</taxon>
        <taxon>Periconiaceae</taxon>
        <taxon>Periconia</taxon>
    </lineage>
</organism>
<reference evidence="3" key="1">
    <citation type="submission" date="2023-01" db="EMBL/GenBank/DDBJ databases">
        <authorList>
            <person name="Van Ghelder C."/>
            <person name="Rancurel C."/>
        </authorList>
    </citation>
    <scope>NUCLEOTIDE SEQUENCE</scope>
    <source>
        <strain evidence="3">CNCM I-4278</strain>
    </source>
</reference>
<dbReference type="EMBL" id="CAOQHR010000006">
    <property type="protein sequence ID" value="CAI6336479.1"/>
    <property type="molecule type" value="Genomic_DNA"/>
</dbReference>
<keyword evidence="2" id="KW-0732">Signal</keyword>
<evidence type="ECO:0000256" key="2">
    <source>
        <dbReference type="SAM" id="SignalP"/>
    </source>
</evidence>
<keyword evidence="4" id="KW-1185">Reference proteome</keyword>
<evidence type="ECO:0000256" key="1">
    <source>
        <dbReference type="SAM" id="MobiDB-lite"/>
    </source>
</evidence>
<comment type="caution">
    <text evidence="3">The sequence shown here is derived from an EMBL/GenBank/DDBJ whole genome shotgun (WGS) entry which is preliminary data.</text>
</comment>
<feature type="region of interest" description="Disordered" evidence="1">
    <location>
        <begin position="259"/>
        <end position="326"/>
    </location>
</feature>
<feature type="chain" id="PRO_5040752417" evidence="2">
    <location>
        <begin position="19"/>
        <end position="326"/>
    </location>
</feature>
<proteinExistence type="predicted"/>
<evidence type="ECO:0000313" key="4">
    <source>
        <dbReference type="Proteomes" id="UP001152607"/>
    </source>
</evidence>
<feature type="compositionally biased region" description="Low complexity" evidence="1">
    <location>
        <begin position="286"/>
        <end position="301"/>
    </location>
</feature>
<name>A0A9W4UJI0_9PLEO</name>
<sequence>MSFKSFAILALATGFAVAKPVPSYEKRNIGGVGGDFSVNKLNVNNVFGNQNGFDFIGGFGNFQRQQEVVQIQQQNIQQVNFGGFQAQVVEQVNQVLVVDQQQNGFNNGLNNLFRSTGRRRERNDVSTVMMVVTQINVAVDDGRGNQFQQEVFAQSIVVANRGQQRSETVMLFEARTLVAADIVGKGFGNGVGGNGFAGISGAAVLPTKTRGVELLAARPTWTSVIDDAAAQQGAIWQAEIENLQKAEQDAADNELNKQLGQQEAEQNKEGEQAAQQEAEQQKQEAEQQAANEAQQGEQNQEGEQKAEGEQQQAEGAEQQQGEQKQE</sequence>